<protein>
    <submittedName>
        <fullName evidence="2">Regulatory protein, putative</fullName>
    </submittedName>
</protein>
<gene>
    <name evidence="2" type="ORF">D777_03010</name>
</gene>
<dbReference type="Pfam" id="PF09723">
    <property type="entry name" value="Zn_ribbon_8"/>
    <property type="match status" value="1"/>
</dbReference>
<proteinExistence type="predicted"/>
<evidence type="ECO:0000313" key="2">
    <source>
        <dbReference type="EMBL" id="KEF30462.1"/>
    </source>
</evidence>
<sequence length="117" mass="13287">MPLYDYKCREHGLFQELGTMAEAGSPAECPTCKALSPRVIVLPPELVGMDPARRNAEERNEKARHEPIISTADQRARDAEHRKTCGCKKKSDGKHMLFYTADGKKMFPSMRPWMISH</sequence>
<keyword evidence="3" id="KW-1185">Reference proteome</keyword>
<reference evidence="2 3" key="1">
    <citation type="submission" date="2012-12" db="EMBL/GenBank/DDBJ databases">
        <title>Genome assembly of Marinobacter sp. AK21.</title>
        <authorList>
            <person name="Khatri I."/>
            <person name="Kumar R."/>
            <person name="Vaidya B."/>
            <person name="Subramanian S."/>
            <person name="Pinnaka A."/>
        </authorList>
    </citation>
    <scope>NUCLEOTIDE SEQUENCE [LARGE SCALE GENOMIC DNA]</scope>
    <source>
        <strain evidence="2 3">AK21</strain>
    </source>
</reference>
<dbReference type="STRING" id="1137280.D777_03010"/>
<dbReference type="InterPro" id="IPR013429">
    <property type="entry name" value="Regulatory_FmdB_Zinc_ribbon"/>
</dbReference>
<dbReference type="RefSeq" id="WP_036133386.1">
    <property type="nucleotide sequence ID" value="NZ_ANIE01000008.1"/>
</dbReference>
<dbReference type="Proteomes" id="UP000035057">
    <property type="component" value="Unassembled WGS sequence"/>
</dbReference>
<dbReference type="AlphaFoldDB" id="A0A072MZN2"/>
<dbReference type="OrthoDB" id="9813321at2"/>
<evidence type="ECO:0000259" key="1">
    <source>
        <dbReference type="SMART" id="SM00834"/>
    </source>
</evidence>
<accession>A0A072MZN2</accession>
<dbReference type="NCBIfam" id="TIGR02605">
    <property type="entry name" value="CxxC_CxxC_SSSS"/>
    <property type="match status" value="1"/>
</dbReference>
<organism evidence="2 3">
    <name type="scientific">Marinobacter nitratireducens</name>
    <dbReference type="NCBI Taxonomy" id="1137280"/>
    <lineage>
        <taxon>Bacteria</taxon>
        <taxon>Pseudomonadati</taxon>
        <taxon>Pseudomonadota</taxon>
        <taxon>Gammaproteobacteria</taxon>
        <taxon>Pseudomonadales</taxon>
        <taxon>Marinobacteraceae</taxon>
        <taxon>Marinobacter</taxon>
    </lineage>
</organism>
<dbReference type="EMBL" id="ANIE01000008">
    <property type="protein sequence ID" value="KEF30462.1"/>
    <property type="molecule type" value="Genomic_DNA"/>
</dbReference>
<name>A0A072MZN2_9GAMM</name>
<dbReference type="SMART" id="SM00834">
    <property type="entry name" value="CxxC_CXXC_SSSS"/>
    <property type="match status" value="1"/>
</dbReference>
<feature type="domain" description="Putative regulatory protein FmdB zinc ribbon" evidence="1">
    <location>
        <begin position="1"/>
        <end position="41"/>
    </location>
</feature>
<evidence type="ECO:0000313" key="3">
    <source>
        <dbReference type="Proteomes" id="UP000035057"/>
    </source>
</evidence>
<dbReference type="PATRIC" id="fig|1137280.3.peg.2827"/>
<comment type="caution">
    <text evidence="2">The sequence shown here is derived from an EMBL/GenBank/DDBJ whole genome shotgun (WGS) entry which is preliminary data.</text>
</comment>